<comment type="pathway">
    <text evidence="2">Amino-acid biosynthesis; L-histidine biosynthesis; L-histidine from 5-phospho-alpha-D-ribose 1-diphosphate: step 3/9.</text>
</comment>
<evidence type="ECO:0000313" key="8">
    <source>
        <dbReference type="EMBL" id="VAW23641.1"/>
    </source>
</evidence>
<sequence>MAIASDVSSNEILMVAYMNEEALKLTLQSGIVHYYSRSRSALWKKGETSGEMQKLIEMRTDCDQDVLLLKVEQVGRGADSHTGRKSCFYRQITSENGSILLKTDKEPRVFDPGEVYKK</sequence>
<keyword evidence="4" id="KW-0028">Amino-acid biosynthesis</keyword>
<feature type="domain" description="Phosphoribosyl-AMP cyclohydrolase" evidence="7">
    <location>
        <begin position="14"/>
        <end position="89"/>
    </location>
</feature>
<evidence type="ECO:0000256" key="1">
    <source>
        <dbReference type="ARBA" id="ARBA00000024"/>
    </source>
</evidence>
<dbReference type="AlphaFoldDB" id="A0A3B0TXZ4"/>
<dbReference type="FunFam" id="3.10.20.810:FF:000001">
    <property type="entry name" value="Histidine biosynthesis bifunctional protein HisIE"/>
    <property type="match status" value="1"/>
</dbReference>
<dbReference type="GO" id="GO:0000105">
    <property type="term" value="P:L-histidine biosynthetic process"/>
    <property type="evidence" value="ECO:0007669"/>
    <property type="project" value="UniProtKB-UniPathway"/>
</dbReference>
<reference evidence="8" key="1">
    <citation type="submission" date="2018-06" db="EMBL/GenBank/DDBJ databases">
        <authorList>
            <person name="Zhirakovskaya E."/>
        </authorList>
    </citation>
    <scope>NUCLEOTIDE SEQUENCE</scope>
</reference>
<accession>A0A3B0TXZ4</accession>
<dbReference type="InterPro" id="IPR038019">
    <property type="entry name" value="PRib_AMP_CycHydrolase_sf"/>
</dbReference>
<evidence type="ECO:0000256" key="4">
    <source>
        <dbReference type="ARBA" id="ARBA00022605"/>
    </source>
</evidence>
<dbReference type="InterPro" id="IPR002496">
    <property type="entry name" value="PRib_AMP_CycHydrolase_dom"/>
</dbReference>
<dbReference type="SUPFAM" id="SSF141734">
    <property type="entry name" value="HisI-like"/>
    <property type="match status" value="1"/>
</dbReference>
<dbReference type="GO" id="GO:0004635">
    <property type="term" value="F:phosphoribosyl-AMP cyclohydrolase activity"/>
    <property type="evidence" value="ECO:0007669"/>
    <property type="project" value="UniProtKB-EC"/>
</dbReference>
<keyword evidence="6" id="KW-0368">Histidine biosynthesis</keyword>
<dbReference type="Gene3D" id="3.10.20.810">
    <property type="entry name" value="Phosphoribosyl-AMP cyclohydrolase"/>
    <property type="match status" value="1"/>
</dbReference>
<dbReference type="Pfam" id="PF01502">
    <property type="entry name" value="PRA-CH"/>
    <property type="match status" value="1"/>
</dbReference>
<dbReference type="UniPathway" id="UPA00031">
    <property type="reaction ID" value="UER00008"/>
</dbReference>
<comment type="catalytic activity">
    <reaction evidence="1">
        <text>1-(5-phospho-beta-D-ribosyl)-5'-AMP + H2O = 1-(5-phospho-beta-D-ribosyl)-5-[(5-phospho-beta-D-ribosylamino)methylideneamino]imidazole-4-carboxamide</text>
        <dbReference type="Rhea" id="RHEA:20049"/>
        <dbReference type="ChEBI" id="CHEBI:15377"/>
        <dbReference type="ChEBI" id="CHEBI:58435"/>
        <dbReference type="ChEBI" id="CHEBI:59457"/>
        <dbReference type="EC" id="3.5.4.19"/>
    </reaction>
</comment>
<protein>
    <recommendedName>
        <fullName evidence="3">phosphoribosyl-AMP cyclohydrolase</fullName>
        <ecNumber evidence="3">3.5.4.19</ecNumber>
    </recommendedName>
</protein>
<evidence type="ECO:0000256" key="6">
    <source>
        <dbReference type="ARBA" id="ARBA00023102"/>
    </source>
</evidence>
<keyword evidence="5 8" id="KW-0378">Hydrolase</keyword>
<evidence type="ECO:0000259" key="7">
    <source>
        <dbReference type="Pfam" id="PF01502"/>
    </source>
</evidence>
<organism evidence="8">
    <name type="scientific">hydrothermal vent metagenome</name>
    <dbReference type="NCBI Taxonomy" id="652676"/>
    <lineage>
        <taxon>unclassified sequences</taxon>
        <taxon>metagenomes</taxon>
        <taxon>ecological metagenomes</taxon>
    </lineage>
</organism>
<dbReference type="PANTHER" id="PTHR42945:SF1">
    <property type="entry name" value="HISTIDINE BIOSYNTHESIS BIFUNCTIONAL PROTEIN HIS7"/>
    <property type="match status" value="1"/>
</dbReference>
<evidence type="ECO:0000256" key="5">
    <source>
        <dbReference type="ARBA" id="ARBA00022801"/>
    </source>
</evidence>
<dbReference type="NCBIfam" id="NF000768">
    <property type="entry name" value="PRK00051.1"/>
    <property type="match status" value="1"/>
</dbReference>
<dbReference type="EC" id="3.5.4.19" evidence="3"/>
<evidence type="ECO:0000256" key="2">
    <source>
        <dbReference type="ARBA" id="ARBA00005169"/>
    </source>
</evidence>
<evidence type="ECO:0000256" key="3">
    <source>
        <dbReference type="ARBA" id="ARBA00012721"/>
    </source>
</evidence>
<dbReference type="EMBL" id="UOEQ01000478">
    <property type="protein sequence ID" value="VAW23641.1"/>
    <property type="molecule type" value="Genomic_DNA"/>
</dbReference>
<proteinExistence type="predicted"/>
<name>A0A3B0TXZ4_9ZZZZ</name>
<dbReference type="GO" id="GO:0004636">
    <property type="term" value="F:phosphoribosyl-ATP diphosphatase activity"/>
    <property type="evidence" value="ECO:0007669"/>
    <property type="project" value="UniProtKB-ARBA"/>
</dbReference>
<dbReference type="PANTHER" id="PTHR42945">
    <property type="entry name" value="HISTIDINE BIOSYNTHESIS BIFUNCTIONAL PROTEIN"/>
    <property type="match status" value="1"/>
</dbReference>
<gene>
    <name evidence="8" type="ORF">MNBD_ALPHA11-342</name>
</gene>